<name>A0A453QJ15_AEGTS</name>
<dbReference type="AlphaFoldDB" id="A0A453QJ15"/>
<dbReference type="Gramene" id="AET7Gv20166200.1">
    <property type="protein sequence ID" value="AET7Gv20166200.1"/>
    <property type="gene ID" value="AET7Gv20166200"/>
</dbReference>
<protein>
    <submittedName>
        <fullName evidence="2">Uncharacterized protein</fullName>
    </submittedName>
</protein>
<feature type="region of interest" description="Disordered" evidence="1">
    <location>
        <begin position="44"/>
        <end position="74"/>
    </location>
</feature>
<evidence type="ECO:0000313" key="2">
    <source>
        <dbReference type="EnsemblPlants" id="AET7Gv20166200.1"/>
    </source>
</evidence>
<sequence>MLPPSPSPNLCTTGLNPRPGRRSAFTRGREAHLGWVLPVKERDNSGESFFPSRAHTRPHPVHTSSPSPSPSALIRPRVCNHSIQRMKRRICPPSSLCLSLLPRKRCILLASRSPAATESLADGVDTGQSLSPPLRSSPATSASPTPSSALGCENRASVLSVSP</sequence>
<reference evidence="2" key="3">
    <citation type="journal article" date="2017" name="Nature">
        <title>Genome sequence of the progenitor of the wheat D genome Aegilops tauschii.</title>
        <authorList>
            <person name="Luo M.C."/>
            <person name="Gu Y.Q."/>
            <person name="Puiu D."/>
            <person name="Wang H."/>
            <person name="Twardziok S.O."/>
            <person name="Deal K.R."/>
            <person name="Huo N."/>
            <person name="Zhu T."/>
            <person name="Wang L."/>
            <person name="Wang Y."/>
            <person name="McGuire P.E."/>
            <person name="Liu S."/>
            <person name="Long H."/>
            <person name="Ramasamy R.K."/>
            <person name="Rodriguez J.C."/>
            <person name="Van S.L."/>
            <person name="Yuan L."/>
            <person name="Wang Z."/>
            <person name="Xia Z."/>
            <person name="Xiao L."/>
            <person name="Anderson O.D."/>
            <person name="Ouyang S."/>
            <person name="Liang Y."/>
            <person name="Zimin A.V."/>
            <person name="Pertea G."/>
            <person name="Qi P."/>
            <person name="Bennetzen J.L."/>
            <person name="Dai X."/>
            <person name="Dawson M.W."/>
            <person name="Muller H.G."/>
            <person name="Kugler K."/>
            <person name="Rivarola-Duarte L."/>
            <person name="Spannagl M."/>
            <person name="Mayer K.F.X."/>
            <person name="Lu F.H."/>
            <person name="Bevan M.W."/>
            <person name="Leroy P."/>
            <person name="Li P."/>
            <person name="You F.M."/>
            <person name="Sun Q."/>
            <person name="Liu Z."/>
            <person name="Lyons E."/>
            <person name="Wicker T."/>
            <person name="Salzberg S.L."/>
            <person name="Devos K.M."/>
            <person name="Dvorak J."/>
        </authorList>
    </citation>
    <scope>NUCLEOTIDE SEQUENCE [LARGE SCALE GENOMIC DNA]</scope>
    <source>
        <strain evidence="2">cv. AL8/78</strain>
    </source>
</reference>
<feature type="region of interest" description="Disordered" evidence="1">
    <location>
        <begin position="1"/>
        <end position="22"/>
    </location>
</feature>
<reference evidence="2" key="5">
    <citation type="journal article" date="2021" name="G3 (Bethesda)">
        <title>Aegilops tauschii genome assembly Aet v5.0 features greater sequence contiguity and improved annotation.</title>
        <authorList>
            <person name="Wang L."/>
            <person name="Zhu T."/>
            <person name="Rodriguez J.C."/>
            <person name="Deal K.R."/>
            <person name="Dubcovsky J."/>
            <person name="McGuire P.E."/>
            <person name="Lux T."/>
            <person name="Spannagl M."/>
            <person name="Mayer K.F.X."/>
            <person name="Baldrich P."/>
            <person name="Meyers B.C."/>
            <person name="Huo N."/>
            <person name="Gu Y.Q."/>
            <person name="Zhou H."/>
            <person name="Devos K.M."/>
            <person name="Bennetzen J.L."/>
            <person name="Unver T."/>
            <person name="Budak H."/>
            <person name="Gulick P.J."/>
            <person name="Galiba G."/>
            <person name="Kalapos B."/>
            <person name="Nelson D.R."/>
            <person name="Li P."/>
            <person name="You F.M."/>
            <person name="Luo M.C."/>
            <person name="Dvorak J."/>
        </authorList>
    </citation>
    <scope>NUCLEOTIDE SEQUENCE [LARGE SCALE GENOMIC DNA]</scope>
    <source>
        <strain evidence="2">cv. AL8/78</strain>
    </source>
</reference>
<dbReference type="EnsemblPlants" id="AET7Gv20166200.1">
    <property type="protein sequence ID" value="AET7Gv20166200.1"/>
    <property type="gene ID" value="AET7Gv20166200"/>
</dbReference>
<reference evidence="2" key="4">
    <citation type="submission" date="2019-03" db="UniProtKB">
        <authorList>
            <consortium name="EnsemblPlants"/>
        </authorList>
    </citation>
    <scope>IDENTIFICATION</scope>
</reference>
<organism evidence="2 3">
    <name type="scientific">Aegilops tauschii subsp. strangulata</name>
    <name type="common">Goatgrass</name>
    <dbReference type="NCBI Taxonomy" id="200361"/>
    <lineage>
        <taxon>Eukaryota</taxon>
        <taxon>Viridiplantae</taxon>
        <taxon>Streptophyta</taxon>
        <taxon>Embryophyta</taxon>
        <taxon>Tracheophyta</taxon>
        <taxon>Spermatophyta</taxon>
        <taxon>Magnoliopsida</taxon>
        <taxon>Liliopsida</taxon>
        <taxon>Poales</taxon>
        <taxon>Poaceae</taxon>
        <taxon>BOP clade</taxon>
        <taxon>Pooideae</taxon>
        <taxon>Triticodae</taxon>
        <taxon>Triticeae</taxon>
        <taxon>Triticinae</taxon>
        <taxon>Aegilops</taxon>
    </lineage>
</organism>
<feature type="region of interest" description="Disordered" evidence="1">
    <location>
        <begin position="117"/>
        <end position="163"/>
    </location>
</feature>
<feature type="compositionally biased region" description="Low complexity" evidence="1">
    <location>
        <begin position="129"/>
        <end position="150"/>
    </location>
</feature>
<evidence type="ECO:0000256" key="1">
    <source>
        <dbReference type="SAM" id="MobiDB-lite"/>
    </source>
</evidence>
<reference evidence="3" key="1">
    <citation type="journal article" date="2014" name="Science">
        <title>Ancient hybridizations among the ancestral genomes of bread wheat.</title>
        <authorList>
            <consortium name="International Wheat Genome Sequencing Consortium,"/>
            <person name="Marcussen T."/>
            <person name="Sandve S.R."/>
            <person name="Heier L."/>
            <person name="Spannagl M."/>
            <person name="Pfeifer M."/>
            <person name="Jakobsen K.S."/>
            <person name="Wulff B.B."/>
            <person name="Steuernagel B."/>
            <person name="Mayer K.F."/>
            <person name="Olsen O.A."/>
        </authorList>
    </citation>
    <scope>NUCLEOTIDE SEQUENCE [LARGE SCALE GENOMIC DNA]</scope>
    <source>
        <strain evidence="3">cv. AL8/78</strain>
    </source>
</reference>
<evidence type="ECO:0000313" key="3">
    <source>
        <dbReference type="Proteomes" id="UP000015105"/>
    </source>
</evidence>
<keyword evidence="3" id="KW-1185">Reference proteome</keyword>
<accession>A0A453QJ15</accession>
<reference evidence="3" key="2">
    <citation type="journal article" date="2017" name="Nat. Plants">
        <title>The Aegilops tauschii genome reveals multiple impacts of transposons.</title>
        <authorList>
            <person name="Zhao G."/>
            <person name="Zou C."/>
            <person name="Li K."/>
            <person name="Wang K."/>
            <person name="Li T."/>
            <person name="Gao L."/>
            <person name="Zhang X."/>
            <person name="Wang H."/>
            <person name="Yang Z."/>
            <person name="Liu X."/>
            <person name="Jiang W."/>
            <person name="Mao L."/>
            <person name="Kong X."/>
            <person name="Jiao Y."/>
            <person name="Jia J."/>
        </authorList>
    </citation>
    <scope>NUCLEOTIDE SEQUENCE [LARGE SCALE GENOMIC DNA]</scope>
    <source>
        <strain evidence="3">cv. AL8/78</strain>
    </source>
</reference>
<proteinExistence type="predicted"/>
<dbReference type="Proteomes" id="UP000015105">
    <property type="component" value="Chromosome 7D"/>
</dbReference>